<name>A0ABW4KRY9_9BURK</name>
<proteinExistence type="predicted"/>
<gene>
    <name evidence="2" type="ORF">ACFSF0_00430</name>
</gene>
<reference evidence="3" key="1">
    <citation type="journal article" date="2019" name="Int. J. Syst. Evol. Microbiol.">
        <title>The Global Catalogue of Microorganisms (GCM) 10K type strain sequencing project: providing services to taxonomists for standard genome sequencing and annotation.</title>
        <authorList>
            <consortium name="The Broad Institute Genomics Platform"/>
            <consortium name="The Broad Institute Genome Sequencing Center for Infectious Disease"/>
            <person name="Wu L."/>
            <person name="Ma J."/>
        </authorList>
    </citation>
    <scope>NUCLEOTIDE SEQUENCE [LARGE SCALE GENOMIC DNA]</scope>
    <source>
        <strain evidence="3">LMG 29247</strain>
    </source>
</reference>
<evidence type="ECO:0000256" key="1">
    <source>
        <dbReference type="SAM" id="MobiDB-lite"/>
    </source>
</evidence>
<feature type="region of interest" description="Disordered" evidence="1">
    <location>
        <begin position="1"/>
        <end position="20"/>
    </location>
</feature>
<keyword evidence="3" id="KW-1185">Reference proteome</keyword>
<comment type="caution">
    <text evidence="2">The sequence shown here is derived from an EMBL/GenBank/DDBJ whole genome shotgun (WGS) entry which is preliminary data.</text>
</comment>
<sequence length="71" mass="7530">MTTVTPSTRVHKGNTPDGTPYFAERAAVEAEARTAAQAGATLLDACPYPFGTEAEEVFTAAFQRAGGRLQR</sequence>
<organism evidence="2 3">
    <name type="scientific">Ottowia flava</name>
    <dbReference type="NCBI Taxonomy" id="2675430"/>
    <lineage>
        <taxon>Bacteria</taxon>
        <taxon>Pseudomonadati</taxon>
        <taxon>Pseudomonadota</taxon>
        <taxon>Betaproteobacteria</taxon>
        <taxon>Burkholderiales</taxon>
        <taxon>Comamonadaceae</taxon>
        <taxon>Ottowia</taxon>
    </lineage>
</organism>
<dbReference type="Proteomes" id="UP001597304">
    <property type="component" value="Unassembled WGS sequence"/>
</dbReference>
<protein>
    <submittedName>
        <fullName evidence="2">Uncharacterized protein</fullName>
    </submittedName>
</protein>
<dbReference type="RefSeq" id="WP_255507796.1">
    <property type="nucleotide sequence ID" value="NZ_JBHUEJ010000002.1"/>
</dbReference>
<accession>A0ABW4KRY9</accession>
<evidence type="ECO:0000313" key="3">
    <source>
        <dbReference type="Proteomes" id="UP001597304"/>
    </source>
</evidence>
<evidence type="ECO:0000313" key="2">
    <source>
        <dbReference type="EMBL" id="MFD1709063.1"/>
    </source>
</evidence>
<dbReference type="EMBL" id="JBHUEJ010000002">
    <property type="protein sequence ID" value="MFD1709063.1"/>
    <property type="molecule type" value="Genomic_DNA"/>
</dbReference>